<evidence type="ECO:0000313" key="1">
    <source>
        <dbReference type="EMBL" id="MDC7683093.1"/>
    </source>
</evidence>
<protein>
    <submittedName>
        <fullName evidence="1">Ribbon-helix-helix protein, CopG family</fullName>
    </submittedName>
</protein>
<organism evidence="1 2">
    <name type="scientific">Asticcacaulis aquaticus</name>
    <dbReference type="NCBI Taxonomy" id="2984212"/>
    <lineage>
        <taxon>Bacteria</taxon>
        <taxon>Pseudomonadati</taxon>
        <taxon>Pseudomonadota</taxon>
        <taxon>Alphaproteobacteria</taxon>
        <taxon>Caulobacterales</taxon>
        <taxon>Caulobacteraceae</taxon>
        <taxon>Asticcacaulis</taxon>
    </lineage>
</organism>
<accession>A0ABT5HT11</accession>
<dbReference type="Gene3D" id="1.10.1220.10">
    <property type="entry name" value="Met repressor-like"/>
    <property type="match status" value="1"/>
</dbReference>
<dbReference type="RefSeq" id="WP_272747572.1">
    <property type="nucleotide sequence ID" value="NZ_JAQQKX010000004.1"/>
</dbReference>
<comment type="caution">
    <text evidence="1">The sequence shown here is derived from an EMBL/GenBank/DDBJ whole genome shotgun (WGS) entry which is preliminary data.</text>
</comment>
<keyword evidence="2" id="KW-1185">Reference proteome</keyword>
<dbReference type="Proteomes" id="UP001214854">
    <property type="component" value="Unassembled WGS sequence"/>
</dbReference>
<dbReference type="EMBL" id="JAQQKX010000004">
    <property type="protein sequence ID" value="MDC7683093.1"/>
    <property type="molecule type" value="Genomic_DNA"/>
</dbReference>
<reference evidence="1 2" key="1">
    <citation type="submission" date="2023-01" db="EMBL/GenBank/DDBJ databases">
        <title>Novel species of the genus Asticcacaulis isolated from rivers.</title>
        <authorList>
            <person name="Lu H."/>
        </authorList>
    </citation>
    <scope>NUCLEOTIDE SEQUENCE [LARGE SCALE GENOMIC DNA]</scope>
    <source>
        <strain evidence="1 2">BYS171W</strain>
    </source>
</reference>
<proteinExistence type="predicted"/>
<gene>
    <name evidence="1" type="ORF">PQU92_07380</name>
</gene>
<evidence type="ECO:0000313" key="2">
    <source>
        <dbReference type="Proteomes" id="UP001214854"/>
    </source>
</evidence>
<name>A0ABT5HT11_9CAUL</name>
<sequence length="143" mass="16198">MRYNISLEESVAKILDAKADELGLSRSAYISQLVMKNSDTHPYSYALYKFQAAIRRLMCSDSFPIRMQKARENLSGLIYEQHLPPKALARFKQLEEIISEKAVDDGSGYGSWFTAAKNMDDFEEAEILNGLSTIYSELIELSS</sequence>
<dbReference type="InterPro" id="IPR013321">
    <property type="entry name" value="Arc_rbn_hlx_hlx"/>
</dbReference>